<comment type="caution">
    <text evidence="1">The sequence shown here is derived from an EMBL/GenBank/DDBJ whole genome shotgun (WGS) entry which is preliminary data.</text>
</comment>
<keyword evidence="2" id="KW-1185">Reference proteome</keyword>
<sequence>MHGAKPLFYLLRRGSAPGSLDRALLAQAQAAGVEVRFNDRVTATSGNMILAGGPRRADIIAVGYVFDTAMPDGAWLAFGPELAPKGYAYLLVNEGRGTVASCIFTGFRDQAHYLAATVSYFERHAGLQMQNARGFGGFGNVRLPRTAMQGGNPVIGEHAGFQDALAGFGLRYAMRTGQLAAESLVRGTDYSRAWRQSLQPGLSAGVVNRFMFNRTGARGLDYLIGKLGANDTRSVLATAYRLSFTKRLVLPLARFRYREPLKDRSCDHVACDCVWCQHGLHDPSGV</sequence>
<name>A0ABW4RBL1_9RHOB</name>
<proteinExistence type="predicted"/>
<dbReference type="EMBL" id="JBHUEN010000052">
    <property type="protein sequence ID" value="MFD1883616.1"/>
    <property type="molecule type" value="Genomic_DNA"/>
</dbReference>
<dbReference type="Proteomes" id="UP001597213">
    <property type="component" value="Unassembled WGS sequence"/>
</dbReference>
<gene>
    <name evidence="1" type="ORF">ACFSCT_18045</name>
</gene>
<dbReference type="RefSeq" id="WP_271118265.1">
    <property type="nucleotide sequence ID" value="NZ_JBHUEN010000052.1"/>
</dbReference>
<dbReference type="SUPFAM" id="SSF51905">
    <property type="entry name" value="FAD/NAD(P)-binding domain"/>
    <property type="match status" value="1"/>
</dbReference>
<accession>A0ABW4RBL1</accession>
<evidence type="ECO:0000313" key="1">
    <source>
        <dbReference type="EMBL" id="MFD1883616.1"/>
    </source>
</evidence>
<reference evidence="2" key="1">
    <citation type="journal article" date="2019" name="Int. J. Syst. Evol. Microbiol.">
        <title>The Global Catalogue of Microorganisms (GCM) 10K type strain sequencing project: providing services to taxonomists for standard genome sequencing and annotation.</title>
        <authorList>
            <consortium name="The Broad Institute Genomics Platform"/>
            <consortium name="The Broad Institute Genome Sequencing Center for Infectious Disease"/>
            <person name="Wu L."/>
            <person name="Ma J."/>
        </authorList>
    </citation>
    <scope>NUCLEOTIDE SEQUENCE [LARGE SCALE GENOMIC DNA]</scope>
    <source>
        <strain evidence="2">CCUG 56029</strain>
    </source>
</reference>
<dbReference type="Gene3D" id="3.50.50.60">
    <property type="entry name" value="FAD/NAD(P)-binding domain"/>
    <property type="match status" value="1"/>
</dbReference>
<organism evidence="1 2">
    <name type="scientific">Paracoccus pacificus</name>
    <dbReference type="NCBI Taxonomy" id="1463598"/>
    <lineage>
        <taxon>Bacteria</taxon>
        <taxon>Pseudomonadati</taxon>
        <taxon>Pseudomonadota</taxon>
        <taxon>Alphaproteobacteria</taxon>
        <taxon>Rhodobacterales</taxon>
        <taxon>Paracoccaceae</taxon>
        <taxon>Paracoccus</taxon>
    </lineage>
</organism>
<protein>
    <submittedName>
        <fullName evidence="1">Uncharacterized protein</fullName>
    </submittedName>
</protein>
<dbReference type="InterPro" id="IPR036188">
    <property type="entry name" value="FAD/NAD-bd_sf"/>
</dbReference>
<evidence type="ECO:0000313" key="2">
    <source>
        <dbReference type="Proteomes" id="UP001597213"/>
    </source>
</evidence>